<evidence type="ECO:0000256" key="1">
    <source>
        <dbReference type="ARBA" id="ARBA00022729"/>
    </source>
</evidence>
<dbReference type="InterPro" id="IPR003140">
    <property type="entry name" value="PLipase/COase/thioEstase"/>
</dbReference>
<evidence type="ECO:0000313" key="5">
    <source>
        <dbReference type="EMBL" id="SEI43445.1"/>
    </source>
</evidence>
<dbReference type="Pfam" id="PF02230">
    <property type="entry name" value="Abhydrolase_2"/>
    <property type="match status" value="1"/>
</dbReference>
<proteinExistence type="predicted"/>
<sequence length="290" mass="32629">MLKKLFLTILLSPCIFANAQMIKDSLRIDNHYRVFFFNKPASTSRGASLIFAMHGSGGDPQSLFDKMTKMESLAQKENFIIAYPAGYKRYWNECRKASTAVTNVENLNEEAFFSEMISYFKTKYTINEKQVFATGFSGGGHMTYKLGLTLPDKFRALSAIVANLPTADNMDCGEARKPIAIQIINGTADSTNPYNGGEVKTPGVTLGMVRSTDESFKYWAALDGYDGEPVKSIVPDADTKNDITVEKYTYKKKNKPEVTLLKVVNGKHQFLTDIDVFEESWKFFKRQITE</sequence>
<dbReference type="GO" id="GO:0016787">
    <property type="term" value="F:hydrolase activity"/>
    <property type="evidence" value="ECO:0007669"/>
    <property type="project" value="UniProtKB-KW"/>
</dbReference>
<dbReference type="PANTHER" id="PTHR43037">
    <property type="entry name" value="UNNAMED PRODUCT-RELATED"/>
    <property type="match status" value="1"/>
</dbReference>
<evidence type="ECO:0000256" key="3">
    <source>
        <dbReference type="SAM" id="SignalP"/>
    </source>
</evidence>
<keyword evidence="6" id="KW-1185">Reference proteome</keyword>
<evidence type="ECO:0000259" key="4">
    <source>
        <dbReference type="Pfam" id="PF02230"/>
    </source>
</evidence>
<feature type="signal peptide" evidence="3">
    <location>
        <begin position="1"/>
        <end position="19"/>
    </location>
</feature>
<dbReference type="Proteomes" id="UP000199532">
    <property type="component" value="Unassembled WGS sequence"/>
</dbReference>
<dbReference type="InterPro" id="IPR029058">
    <property type="entry name" value="AB_hydrolase_fold"/>
</dbReference>
<gene>
    <name evidence="5" type="ORF">SAMN04487995_0696</name>
</gene>
<keyword evidence="2" id="KW-0378">Hydrolase</keyword>
<dbReference type="EMBL" id="FNXY01000001">
    <property type="protein sequence ID" value="SEI43445.1"/>
    <property type="molecule type" value="Genomic_DNA"/>
</dbReference>
<name>A0A1H6QW03_9BACT</name>
<feature type="chain" id="PRO_5011564901" evidence="3">
    <location>
        <begin position="20"/>
        <end position="290"/>
    </location>
</feature>
<evidence type="ECO:0000313" key="6">
    <source>
        <dbReference type="Proteomes" id="UP000199532"/>
    </source>
</evidence>
<dbReference type="Gene3D" id="3.40.50.1820">
    <property type="entry name" value="alpha/beta hydrolase"/>
    <property type="match status" value="1"/>
</dbReference>
<keyword evidence="1 3" id="KW-0732">Signal</keyword>
<protein>
    <submittedName>
        <fullName evidence="5">Polyhydroxybutyrate depolymerase</fullName>
    </submittedName>
</protein>
<dbReference type="PANTHER" id="PTHR43037:SF5">
    <property type="entry name" value="FERULOYL ESTERASE"/>
    <property type="match status" value="1"/>
</dbReference>
<dbReference type="SUPFAM" id="SSF53474">
    <property type="entry name" value="alpha/beta-Hydrolases"/>
    <property type="match status" value="1"/>
</dbReference>
<evidence type="ECO:0000256" key="2">
    <source>
        <dbReference type="ARBA" id="ARBA00022801"/>
    </source>
</evidence>
<feature type="domain" description="Phospholipase/carboxylesterase/thioesterase" evidence="4">
    <location>
        <begin position="48"/>
        <end position="197"/>
    </location>
</feature>
<dbReference type="OrthoDB" id="9764953at2"/>
<organism evidence="5 6">
    <name type="scientific">Dyadobacter koreensis</name>
    <dbReference type="NCBI Taxonomy" id="408657"/>
    <lineage>
        <taxon>Bacteria</taxon>
        <taxon>Pseudomonadati</taxon>
        <taxon>Bacteroidota</taxon>
        <taxon>Cytophagia</taxon>
        <taxon>Cytophagales</taxon>
        <taxon>Spirosomataceae</taxon>
        <taxon>Dyadobacter</taxon>
    </lineage>
</organism>
<reference evidence="5 6" key="1">
    <citation type="submission" date="2016-10" db="EMBL/GenBank/DDBJ databases">
        <authorList>
            <person name="de Groot N.N."/>
        </authorList>
    </citation>
    <scope>NUCLEOTIDE SEQUENCE [LARGE SCALE GENOMIC DNA]</scope>
    <source>
        <strain evidence="5 6">DSM 19938</strain>
    </source>
</reference>
<dbReference type="AlphaFoldDB" id="A0A1H6QW03"/>
<dbReference type="STRING" id="408657.SAMN04487995_0696"/>
<accession>A0A1H6QW03</accession>
<dbReference type="RefSeq" id="WP_090331939.1">
    <property type="nucleotide sequence ID" value="NZ_FNXY01000001.1"/>
</dbReference>
<dbReference type="InterPro" id="IPR050955">
    <property type="entry name" value="Plant_Biomass_Hydrol_Est"/>
</dbReference>